<reference evidence="1" key="1">
    <citation type="submission" date="2021-10" db="EMBL/GenBank/DDBJ databases">
        <title>Psilocybe cubensis genome.</title>
        <authorList>
            <person name="Mckernan K.J."/>
            <person name="Crawford S."/>
            <person name="Trippe A."/>
            <person name="Kane L.T."/>
            <person name="Mclaughlin S."/>
        </authorList>
    </citation>
    <scope>NUCLEOTIDE SEQUENCE</scope>
    <source>
        <strain evidence="1">MGC-MH-2018</strain>
    </source>
</reference>
<sequence length="60" mass="6223">MASGGSAVTTTSLDELDISPVTSPISKLSDDILLLIFMTNAINHSKDVFTSVSLLEAPAS</sequence>
<accession>A0ACB8HDX9</accession>
<dbReference type="Proteomes" id="UP000664032">
    <property type="component" value="Unassembled WGS sequence"/>
</dbReference>
<gene>
    <name evidence="1" type="ORF">JR316_0002811</name>
</gene>
<comment type="caution">
    <text evidence="1">The sequence shown here is derived from an EMBL/GenBank/DDBJ whole genome shotgun (WGS) entry which is preliminary data.</text>
</comment>
<protein>
    <submittedName>
        <fullName evidence="1">Uncharacterized protein</fullName>
    </submittedName>
</protein>
<organism evidence="1 2">
    <name type="scientific">Psilocybe cubensis</name>
    <name type="common">Psychedelic mushroom</name>
    <name type="synonym">Stropharia cubensis</name>
    <dbReference type="NCBI Taxonomy" id="181762"/>
    <lineage>
        <taxon>Eukaryota</taxon>
        <taxon>Fungi</taxon>
        <taxon>Dikarya</taxon>
        <taxon>Basidiomycota</taxon>
        <taxon>Agaricomycotina</taxon>
        <taxon>Agaricomycetes</taxon>
        <taxon>Agaricomycetidae</taxon>
        <taxon>Agaricales</taxon>
        <taxon>Agaricineae</taxon>
        <taxon>Strophariaceae</taxon>
        <taxon>Psilocybe</taxon>
    </lineage>
</organism>
<proteinExistence type="predicted"/>
<evidence type="ECO:0000313" key="2">
    <source>
        <dbReference type="Proteomes" id="UP000664032"/>
    </source>
</evidence>
<evidence type="ECO:0000313" key="1">
    <source>
        <dbReference type="EMBL" id="KAH9485894.1"/>
    </source>
</evidence>
<name>A0ACB8HDX9_PSICU</name>
<keyword evidence="2" id="KW-1185">Reference proteome</keyword>
<dbReference type="EMBL" id="JAFIQS020000002">
    <property type="protein sequence ID" value="KAH9485894.1"/>
    <property type="molecule type" value="Genomic_DNA"/>
</dbReference>